<keyword evidence="3" id="KW-1185">Reference proteome</keyword>
<feature type="domain" description="VOC" evidence="1">
    <location>
        <begin position="2"/>
        <end position="125"/>
    </location>
</feature>
<dbReference type="Pfam" id="PF22677">
    <property type="entry name" value="Ble-like_N"/>
    <property type="match status" value="1"/>
</dbReference>
<sequence>MSVTHIFVNLPVADIEASKRFYAALGFGFNPDFSDENSAYIVVTEHIVLQLASPEKFQGFTNREIPPAGSSILALGVESREEVDRLADTALQSGGSSTRDAIDLGWLYNRAFVDPDGHPFEAVHLDAGAMS</sequence>
<dbReference type="InterPro" id="IPR037523">
    <property type="entry name" value="VOC_core"/>
</dbReference>
<protein>
    <submittedName>
        <fullName evidence="2">Glyoxalase</fullName>
    </submittedName>
</protein>
<evidence type="ECO:0000259" key="1">
    <source>
        <dbReference type="PROSITE" id="PS51819"/>
    </source>
</evidence>
<reference evidence="2 3" key="1">
    <citation type="submission" date="2023-01" db="EMBL/GenBank/DDBJ databases">
        <title>Characterization of estradiol degrading bacteria Microbacterium sp. MZT7 and reveal degrading genes through genome analysis.</title>
        <authorList>
            <person name="Hao P."/>
            <person name="Gao Y."/>
        </authorList>
    </citation>
    <scope>NUCLEOTIDE SEQUENCE [LARGE SCALE GENOMIC DNA]</scope>
    <source>
        <strain evidence="2 3">MZT7</strain>
    </source>
</reference>
<gene>
    <name evidence="2" type="ORF">K8F61_00305</name>
</gene>
<evidence type="ECO:0000313" key="2">
    <source>
        <dbReference type="EMBL" id="UGS26717.1"/>
    </source>
</evidence>
<dbReference type="PANTHER" id="PTHR36503">
    <property type="entry name" value="BLR2520 PROTEIN"/>
    <property type="match status" value="1"/>
</dbReference>
<dbReference type="PANTHER" id="PTHR36503:SF2">
    <property type="entry name" value="BLR2408 PROTEIN"/>
    <property type="match status" value="1"/>
</dbReference>
<organism evidence="2 3">
    <name type="scientific">Microbacterium resistens</name>
    <dbReference type="NCBI Taxonomy" id="156977"/>
    <lineage>
        <taxon>Bacteria</taxon>
        <taxon>Bacillati</taxon>
        <taxon>Actinomycetota</taxon>
        <taxon>Actinomycetes</taxon>
        <taxon>Micrococcales</taxon>
        <taxon>Microbacteriaceae</taxon>
        <taxon>Microbacterium</taxon>
    </lineage>
</organism>
<dbReference type="SUPFAM" id="SSF54593">
    <property type="entry name" value="Glyoxalase/Bleomycin resistance protein/Dihydroxybiphenyl dioxygenase"/>
    <property type="match status" value="1"/>
</dbReference>
<name>A0ABY3RRN3_9MICO</name>
<dbReference type="InterPro" id="IPR053863">
    <property type="entry name" value="Glyoxy/Ble-like_N"/>
</dbReference>
<dbReference type="PROSITE" id="PS51819">
    <property type="entry name" value="VOC"/>
    <property type="match status" value="1"/>
</dbReference>
<dbReference type="Gene3D" id="3.10.180.10">
    <property type="entry name" value="2,3-Dihydroxybiphenyl 1,2-Dioxygenase, domain 1"/>
    <property type="match status" value="1"/>
</dbReference>
<dbReference type="RefSeq" id="WP_231820310.1">
    <property type="nucleotide sequence ID" value="NZ_CP082781.1"/>
</dbReference>
<evidence type="ECO:0000313" key="3">
    <source>
        <dbReference type="Proteomes" id="UP001199642"/>
    </source>
</evidence>
<dbReference type="Proteomes" id="UP001199642">
    <property type="component" value="Chromosome"/>
</dbReference>
<proteinExistence type="predicted"/>
<accession>A0ABY3RRN3</accession>
<dbReference type="EMBL" id="CP082781">
    <property type="protein sequence ID" value="UGS26717.1"/>
    <property type="molecule type" value="Genomic_DNA"/>
</dbReference>
<dbReference type="InterPro" id="IPR029068">
    <property type="entry name" value="Glyas_Bleomycin-R_OHBP_Dase"/>
</dbReference>